<evidence type="ECO:0000313" key="2">
    <source>
        <dbReference type="Proteomes" id="UP000232323"/>
    </source>
</evidence>
<dbReference type="Proteomes" id="UP000232323">
    <property type="component" value="Unassembled WGS sequence"/>
</dbReference>
<protein>
    <submittedName>
        <fullName evidence="1">Uncharacterized protein</fullName>
    </submittedName>
</protein>
<dbReference type="PANTHER" id="PTHR34407">
    <property type="entry name" value="EXPRESSED PROTEIN"/>
    <property type="match status" value="1"/>
</dbReference>
<evidence type="ECO:0000313" key="1">
    <source>
        <dbReference type="EMBL" id="GAX76860.1"/>
    </source>
</evidence>
<reference evidence="1 2" key="1">
    <citation type="submission" date="2017-08" db="EMBL/GenBank/DDBJ databases">
        <title>Acidophilic green algal genome provides insights into adaptation to an acidic environment.</title>
        <authorList>
            <person name="Hirooka S."/>
            <person name="Hirose Y."/>
            <person name="Kanesaki Y."/>
            <person name="Higuchi S."/>
            <person name="Fujiwara T."/>
            <person name="Onuma R."/>
            <person name="Era A."/>
            <person name="Ohbayashi R."/>
            <person name="Uzuka A."/>
            <person name="Nozaki H."/>
            <person name="Yoshikawa H."/>
            <person name="Miyagishima S.Y."/>
        </authorList>
    </citation>
    <scope>NUCLEOTIDE SEQUENCE [LARGE SCALE GENOMIC DNA]</scope>
    <source>
        <strain evidence="1 2">NIES-2499</strain>
    </source>
</reference>
<dbReference type="OrthoDB" id="544608at2759"/>
<dbReference type="PANTHER" id="PTHR34407:SF1">
    <property type="entry name" value="SGNH HYDROLASE-TYPE ESTERASE DOMAIN-CONTAINING PROTEIN"/>
    <property type="match status" value="1"/>
</dbReference>
<dbReference type="AlphaFoldDB" id="A0A250X289"/>
<proteinExistence type="predicted"/>
<comment type="caution">
    <text evidence="1">The sequence shown here is derived from an EMBL/GenBank/DDBJ whole genome shotgun (WGS) entry which is preliminary data.</text>
</comment>
<gene>
    <name evidence="1" type="ORF">CEUSTIGMA_g4306.t1</name>
</gene>
<sequence>MTAMQKRNKEQEWRKCRRFYPLAEELHHLIAQYYGNVQVLSIRNVLYHTILAHPDQRDLDIYRDSIHLQTLGHILYADVVIHFLRQSLIHARAEARAFSAVWEQSHELREMNLPPNLRQPS</sequence>
<keyword evidence="2" id="KW-1185">Reference proteome</keyword>
<dbReference type="EMBL" id="BEGY01000020">
    <property type="protein sequence ID" value="GAX76860.1"/>
    <property type="molecule type" value="Genomic_DNA"/>
</dbReference>
<name>A0A250X289_9CHLO</name>
<accession>A0A250X289</accession>
<organism evidence="1 2">
    <name type="scientific">Chlamydomonas eustigma</name>
    <dbReference type="NCBI Taxonomy" id="1157962"/>
    <lineage>
        <taxon>Eukaryota</taxon>
        <taxon>Viridiplantae</taxon>
        <taxon>Chlorophyta</taxon>
        <taxon>core chlorophytes</taxon>
        <taxon>Chlorophyceae</taxon>
        <taxon>CS clade</taxon>
        <taxon>Chlamydomonadales</taxon>
        <taxon>Chlamydomonadaceae</taxon>
        <taxon>Chlamydomonas</taxon>
    </lineage>
</organism>